<gene>
    <name evidence="2" type="ORF">FA13DRAFT_1793999</name>
</gene>
<reference evidence="2 3" key="1">
    <citation type="journal article" date="2019" name="Nat. Ecol. Evol.">
        <title>Megaphylogeny resolves global patterns of mushroom evolution.</title>
        <authorList>
            <person name="Varga T."/>
            <person name="Krizsan K."/>
            <person name="Foldi C."/>
            <person name="Dima B."/>
            <person name="Sanchez-Garcia M."/>
            <person name="Sanchez-Ramirez S."/>
            <person name="Szollosi G.J."/>
            <person name="Szarkandi J.G."/>
            <person name="Papp V."/>
            <person name="Albert L."/>
            <person name="Andreopoulos W."/>
            <person name="Angelini C."/>
            <person name="Antonin V."/>
            <person name="Barry K.W."/>
            <person name="Bougher N.L."/>
            <person name="Buchanan P."/>
            <person name="Buyck B."/>
            <person name="Bense V."/>
            <person name="Catcheside P."/>
            <person name="Chovatia M."/>
            <person name="Cooper J."/>
            <person name="Damon W."/>
            <person name="Desjardin D."/>
            <person name="Finy P."/>
            <person name="Geml J."/>
            <person name="Haridas S."/>
            <person name="Hughes K."/>
            <person name="Justo A."/>
            <person name="Karasinski D."/>
            <person name="Kautmanova I."/>
            <person name="Kiss B."/>
            <person name="Kocsube S."/>
            <person name="Kotiranta H."/>
            <person name="LaButti K.M."/>
            <person name="Lechner B.E."/>
            <person name="Liimatainen K."/>
            <person name="Lipzen A."/>
            <person name="Lukacs Z."/>
            <person name="Mihaltcheva S."/>
            <person name="Morgado L.N."/>
            <person name="Niskanen T."/>
            <person name="Noordeloos M.E."/>
            <person name="Ohm R.A."/>
            <person name="Ortiz-Santana B."/>
            <person name="Ovrebo C."/>
            <person name="Racz N."/>
            <person name="Riley R."/>
            <person name="Savchenko A."/>
            <person name="Shiryaev A."/>
            <person name="Soop K."/>
            <person name="Spirin V."/>
            <person name="Szebenyi C."/>
            <person name="Tomsovsky M."/>
            <person name="Tulloss R.E."/>
            <person name="Uehling J."/>
            <person name="Grigoriev I.V."/>
            <person name="Vagvolgyi C."/>
            <person name="Papp T."/>
            <person name="Martin F.M."/>
            <person name="Miettinen O."/>
            <person name="Hibbett D.S."/>
            <person name="Nagy L.G."/>
        </authorList>
    </citation>
    <scope>NUCLEOTIDE SEQUENCE [LARGE SCALE GENOMIC DNA]</scope>
    <source>
        <strain evidence="2 3">FP101781</strain>
    </source>
</reference>
<evidence type="ECO:0000313" key="3">
    <source>
        <dbReference type="Proteomes" id="UP000298030"/>
    </source>
</evidence>
<organism evidence="2 3">
    <name type="scientific">Coprinellus micaceus</name>
    <name type="common">Glistening ink-cap mushroom</name>
    <name type="synonym">Coprinus micaceus</name>
    <dbReference type="NCBI Taxonomy" id="71717"/>
    <lineage>
        <taxon>Eukaryota</taxon>
        <taxon>Fungi</taxon>
        <taxon>Dikarya</taxon>
        <taxon>Basidiomycota</taxon>
        <taxon>Agaricomycotina</taxon>
        <taxon>Agaricomycetes</taxon>
        <taxon>Agaricomycetidae</taxon>
        <taxon>Agaricales</taxon>
        <taxon>Agaricineae</taxon>
        <taxon>Psathyrellaceae</taxon>
        <taxon>Coprinellus</taxon>
    </lineage>
</organism>
<name>A0A4Y7T333_COPMI</name>
<feature type="compositionally biased region" description="Acidic residues" evidence="1">
    <location>
        <begin position="21"/>
        <end position="32"/>
    </location>
</feature>
<accession>A0A4Y7T333</accession>
<evidence type="ECO:0000256" key="1">
    <source>
        <dbReference type="SAM" id="MobiDB-lite"/>
    </source>
</evidence>
<comment type="caution">
    <text evidence="2">The sequence shown here is derived from an EMBL/GenBank/DDBJ whole genome shotgun (WGS) entry which is preliminary data.</text>
</comment>
<feature type="region of interest" description="Disordered" evidence="1">
    <location>
        <begin position="1"/>
        <end position="55"/>
    </location>
</feature>
<dbReference type="EMBL" id="QPFP01000032">
    <property type="protein sequence ID" value="TEB28535.1"/>
    <property type="molecule type" value="Genomic_DNA"/>
</dbReference>
<dbReference type="Proteomes" id="UP000298030">
    <property type="component" value="Unassembled WGS sequence"/>
</dbReference>
<protein>
    <submittedName>
        <fullName evidence="2">Uncharacterized protein</fullName>
    </submittedName>
</protein>
<dbReference type="STRING" id="71717.A0A4Y7T333"/>
<dbReference type="AlphaFoldDB" id="A0A4Y7T333"/>
<sequence>MGVEDLHLKVSGGKGKGKADEDAEMGVEDADVPDEKAEERGNNLLEDSDESDADVPLANAHTEEDLPPAASGRLKIFSGRDERGLQRSTVLTSVAFSGANPSCPLVVTAPTPPLPRLALMIVSADMFFLEVPRSAGTMGETLFEHPQIELLTRVLNKLYQLRDINMDLRSASTKGSPSMGRIGEH</sequence>
<keyword evidence="3" id="KW-1185">Reference proteome</keyword>
<proteinExistence type="predicted"/>
<evidence type="ECO:0000313" key="2">
    <source>
        <dbReference type="EMBL" id="TEB28535.1"/>
    </source>
</evidence>